<dbReference type="InterPro" id="IPR011630">
    <property type="entry name" value="DUF1599"/>
</dbReference>
<accession>A0A645GKA8</accession>
<name>A0A645GKA8_9ZZZZ</name>
<dbReference type="Pfam" id="PF07659">
    <property type="entry name" value="DUF1599"/>
    <property type="match status" value="1"/>
</dbReference>
<protein>
    <recommendedName>
        <fullName evidence="1">Nucleotide modification associated domain-containing protein</fullName>
    </recommendedName>
</protein>
<feature type="domain" description="Nucleotide modification associated" evidence="1">
    <location>
        <begin position="27"/>
        <end position="85"/>
    </location>
</feature>
<evidence type="ECO:0000313" key="2">
    <source>
        <dbReference type="EMBL" id="MPN26656.1"/>
    </source>
</evidence>
<organism evidence="2">
    <name type="scientific">bioreactor metagenome</name>
    <dbReference type="NCBI Taxonomy" id="1076179"/>
    <lineage>
        <taxon>unclassified sequences</taxon>
        <taxon>metagenomes</taxon>
        <taxon>ecological metagenomes</taxon>
    </lineage>
</organism>
<evidence type="ECO:0000259" key="1">
    <source>
        <dbReference type="Pfam" id="PF07659"/>
    </source>
</evidence>
<reference evidence="2" key="1">
    <citation type="submission" date="2019-08" db="EMBL/GenBank/DDBJ databases">
        <authorList>
            <person name="Kucharzyk K."/>
            <person name="Murdoch R.W."/>
            <person name="Higgins S."/>
            <person name="Loffler F."/>
        </authorList>
    </citation>
    <scope>NUCLEOTIDE SEQUENCE</scope>
</reference>
<gene>
    <name evidence="2" type="ORF">SDC9_174081</name>
</gene>
<proteinExistence type="predicted"/>
<dbReference type="AlphaFoldDB" id="A0A645GKA8"/>
<comment type="caution">
    <text evidence="2">The sequence shown here is derived from an EMBL/GenBank/DDBJ whole genome shotgun (WGS) entry which is preliminary data.</text>
</comment>
<dbReference type="EMBL" id="VSSQ01076242">
    <property type="protein sequence ID" value="MPN26656.1"/>
    <property type="molecule type" value="Genomic_DNA"/>
</dbReference>
<sequence length="100" mass="11572">MKNTSPYLDQAFYEELQKLLEIFIKKHKDYGKENILDNGELGIIFRVNDKLRRLQNLAMKGDAAVNESSRDSWQDIAVYSVIALLLADGRFRDLVLDPKK</sequence>